<dbReference type="AlphaFoldDB" id="A0A1J1J338"/>
<evidence type="ECO:0000313" key="1">
    <source>
        <dbReference type="EMBL" id="CRL06775.1"/>
    </source>
</evidence>
<protein>
    <submittedName>
        <fullName evidence="1">CLUMA_CG019737, isoform A</fullName>
    </submittedName>
</protein>
<evidence type="ECO:0000313" key="2">
    <source>
        <dbReference type="Proteomes" id="UP000183832"/>
    </source>
</evidence>
<dbReference type="EMBL" id="CVRI01000067">
    <property type="protein sequence ID" value="CRL06775.1"/>
    <property type="molecule type" value="Genomic_DNA"/>
</dbReference>
<organism evidence="1 2">
    <name type="scientific">Clunio marinus</name>
    <dbReference type="NCBI Taxonomy" id="568069"/>
    <lineage>
        <taxon>Eukaryota</taxon>
        <taxon>Metazoa</taxon>
        <taxon>Ecdysozoa</taxon>
        <taxon>Arthropoda</taxon>
        <taxon>Hexapoda</taxon>
        <taxon>Insecta</taxon>
        <taxon>Pterygota</taxon>
        <taxon>Neoptera</taxon>
        <taxon>Endopterygota</taxon>
        <taxon>Diptera</taxon>
        <taxon>Nematocera</taxon>
        <taxon>Chironomoidea</taxon>
        <taxon>Chironomidae</taxon>
        <taxon>Clunio</taxon>
    </lineage>
</organism>
<name>A0A1J1J338_9DIPT</name>
<accession>A0A1J1J338</accession>
<proteinExistence type="predicted"/>
<reference evidence="1 2" key="1">
    <citation type="submission" date="2015-04" db="EMBL/GenBank/DDBJ databases">
        <authorList>
            <person name="Syromyatnikov M.Y."/>
            <person name="Popov V.N."/>
        </authorList>
    </citation>
    <scope>NUCLEOTIDE SEQUENCE [LARGE SCALE GENOMIC DNA]</scope>
</reference>
<keyword evidence="2" id="KW-1185">Reference proteome</keyword>
<dbReference type="Proteomes" id="UP000183832">
    <property type="component" value="Unassembled WGS sequence"/>
</dbReference>
<gene>
    <name evidence="1" type="ORF">CLUMA_CG019737</name>
</gene>
<sequence length="75" mass="8829">MFMLERNQKQACFTLLLINYYVELLIDFNGNKFAARQTVNIEMEWECEHEGTKSFIDRILTSNGRVKGKRALEIV</sequence>